<dbReference type="Proteomes" id="UP000054498">
    <property type="component" value="Unassembled WGS sequence"/>
</dbReference>
<dbReference type="PANTHER" id="PTHR31561">
    <property type="entry name" value="3-KETOACYL-COA SYNTHASE"/>
    <property type="match status" value="1"/>
</dbReference>
<evidence type="ECO:0000313" key="4">
    <source>
        <dbReference type="Proteomes" id="UP000054498"/>
    </source>
</evidence>
<dbReference type="AlphaFoldDB" id="A0A0D2N7V1"/>
<keyword evidence="3" id="KW-0012">Acyltransferase</keyword>
<organism evidence="3 4">
    <name type="scientific">Monoraphidium neglectum</name>
    <dbReference type="NCBI Taxonomy" id="145388"/>
    <lineage>
        <taxon>Eukaryota</taxon>
        <taxon>Viridiplantae</taxon>
        <taxon>Chlorophyta</taxon>
        <taxon>core chlorophytes</taxon>
        <taxon>Chlorophyceae</taxon>
        <taxon>CS clade</taxon>
        <taxon>Sphaeropleales</taxon>
        <taxon>Selenastraceae</taxon>
        <taxon>Monoraphidium</taxon>
    </lineage>
</organism>
<keyword evidence="3" id="KW-0808">Transferase</keyword>
<feature type="domain" description="Chalcone/stilbene synthase C-terminal" evidence="1">
    <location>
        <begin position="88"/>
        <end position="156"/>
    </location>
</feature>
<gene>
    <name evidence="3" type="ORF">MNEG_6071</name>
</gene>
<dbReference type="EMBL" id="KK101174">
    <property type="protein sequence ID" value="KIZ01891.1"/>
    <property type="molecule type" value="Genomic_DNA"/>
</dbReference>
<keyword evidence="4" id="KW-1185">Reference proteome</keyword>
<sequence>MVAKDDEAFHCVYQMEDASGIRGVRLAKELMAVAGRTLKQNMTTLGPRVLPISEKVLFATNMLARALLGSKKVAPYVPDFTTAFEHICIHTGGRAVLDTMEKALRLPQEYMEPSRAGLYRFGNVSSTSIWYVLAFIESYRGVRKGDKVWQLGFGSGFKCNSAVWVARRRSAAMHPAWENFDLQGMRDEFAAAEKEKAAYLAAKAAAAAKAQ</sequence>
<dbReference type="Pfam" id="PF02797">
    <property type="entry name" value="Chal_sti_synt_C"/>
    <property type="match status" value="1"/>
</dbReference>
<dbReference type="GO" id="GO:0006633">
    <property type="term" value="P:fatty acid biosynthetic process"/>
    <property type="evidence" value="ECO:0007669"/>
    <property type="project" value="InterPro"/>
</dbReference>
<dbReference type="GO" id="GO:0016020">
    <property type="term" value="C:membrane"/>
    <property type="evidence" value="ECO:0007669"/>
    <property type="project" value="InterPro"/>
</dbReference>
<dbReference type="Gene3D" id="3.40.47.10">
    <property type="match status" value="1"/>
</dbReference>
<dbReference type="STRING" id="145388.A0A0D2N7V1"/>
<dbReference type="InterPro" id="IPR012328">
    <property type="entry name" value="Chalcone/stilbene_synt_C"/>
</dbReference>
<protein>
    <submittedName>
        <fullName evidence="3">3-ketoacyl-CoA synthase 4</fullName>
        <ecNumber evidence="3">2.3.1.-</ecNumber>
    </submittedName>
</protein>
<dbReference type="GeneID" id="25738947"/>
<dbReference type="GO" id="GO:0016747">
    <property type="term" value="F:acyltransferase activity, transferring groups other than amino-acyl groups"/>
    <property type="evidence" value="ECO:0007669"/>
    <property type="project" value="InterPro"/>
</dbReference>
<evidence type="ECO:0000259" key="2">
    <source>
        <dbReference type="Pfam" id="PF08392"/>
    </source>
</evidence>
<dbReference type="EC" id="2.3.1.-" evidence="3"/>
<reference evidence="3 4" key="1">
    <citation type="journal article" date="2013" name="BMC Genomics">
        <title>Reconstruction of the lipid metabolism for the microalga Monoraphidium neglectum from its genome sequence reveals characteristics suitable for biofuel production.</title>
        <authorList>
            <person name="Bogen C."/>
            <person name="Al-Dilaimi A."/>
            <person name="Albersmeier A."/>
            <person name="Wichmann J."/>
            <person name="Grundmann M."/>
            <person name="Rupp O."/>
            <person name="Lauersen K.J."/>
            <person name="Blifernez-Klassen O."/>
            <person name="Kalinowski J."/>
            <person name="Goesmann A."/>
            <person name="Mussgnug J.H."/>
            <person name="Kruse O."/>
        </authorList>
    </citation>
    <scope>NUCLEOTIDE SEQUENCE [LARGE SCALE GENOMIC DNA]</scope>
    <source>
        <strain evidence="3 4">SAG 48.87</strain>
    </source>
</reference>
<dbReference type="RefSeq" id="XP_013900910.1">
    <property type="nucleotide sequence ID" value="XM_014045456.1"/>
</dbReference>
<evidence type="ECO:0000259" key="1">
    <source>
        <dbReference type="Pfam" id="PF02797"/>
    </source>
</evidence>
<dbReference type="Pfam" id="PF08392">
    <property type="entry name" value="FAE1_CUT1_RppA"/>
    <property type="match status" value="1"/>
</dbReference>
<proteinExistence type="predicted"/>
<dbReference type="SUPFAM" id="SSF53901">
    <property type="entry name" value="Thiolase-like"/>
    <property type="match status" value="1"/>
</dbReference>
<feature type="domain" description="FAE" evidence="2">
    <location>
        <begin position="3"/>
        <end position="66"/>
    </location>
</feature>
<evidence type="ECO:0000313" key="3">
    <source>
        <dbReference type="EMBL" id="KIZ01891.1"/>
    </source>
</evidence>
<dbReference type="KEGG" id="mng:MNEG_6071"/>
<dbReference type="OrthoDB" id="329835at2759"/>
<dbReference type="InterPro" id="IPR016039">
    <property type="entry name" value="Thiolase-like"/>
</dbReference>
<dbReference type="InterPro" id="IPR013601">
    <property type="entry name" value="FAE1_typ3_polyketide_synth"/>
</dbReference>
<accession>A0A0D2N7V1</accession>
<dbReference type="InterPro" id="IPR012392">
    <property type="entry name" value="3-ktacl-CoA_syn"/>
</dbReference>
<name>A0A0D2N7V1_9CHLO</name>